<gene>
    <name evidence="3" type="ORF">J42TS3_43570</name>
</gene>
<proteinExistence type="predicted"/>
<feature type="region of interest" description="Disordered" evidence="1">
    <location>
        <begin position="1"/>
        <end position="24"/>
    </location>
</feature>
<sequence length="60" mass="7034">MECPYNPDGRGFQSQRTKRTAMNRAYEKDKQDLDKAGDSLKKVIYFVIAIAVLYFLIFRL</sequence>
<evidence type="ECO:0000256" key="2">
    <source>
        <dbReference type="SAM" id="Phobius"/>
    </source>
</evidence>
<name>A0ABQ4MH55_9BACL</name>
<accession>A0ABQ4MH55</accession>
<comment type="caution">
    <text evidence="3">The sequence shown here is derived from an EMBL/GenBank/DDBJ whole genome shotgun (WGS) entry which is preliminary data.</text>
</comment>
<evidence type="ECO:0000313" key="4">
    <source>
        <dbReference type="Proteomes" id="UP000679992"/>
    </source>
</evidence>
<reference evidence="3 4" key="1">
    <citation type="submission" date="2021-03" db="EMBL/GenBank/DDBJ databases">
        <title>Antimicrobial resistance genes in bacteria isolated from Japanese honey, and their potential for conferring macrolide and lincosamide resistance in the American foulbrood pathogen Paenibacillus larvae.</title>
        <authorList>
            <person name="Okamoto M."/>
            <person name="Kumagai M."/>
            <person name="Kanamori H."/>
            <person name="Takamatsu D."/>
        </authorList>
    </citation>
    <scope>NUCLEOTIDE SEQUENCE [LARGE SCALE GENOMIC DNA]</scope>
    <source>
        <strain evidence="3 4">J42TS3</strain>
    </source>
</reference>
<keyword evidence="2" id="KW-0812">Transmembrane</keyword>
<evidence type="ECO:0008006" key="5">
    <source>
        <dbReference type="Google" id="ProtNLM"/>
    </source>
</evidence>
<keyword evidence="2" id="KW-0472">Membrane</keyword>
<dbReference type="EMBL" id="BOSL01000017">
    <property type="protein sequence ID" value="GIP55322.1"/>
    <property type="molecule type" value="Genomic_DNA"/>
</dbReference>
<organism evidence="3 4">
    <name type="scientific">Paenibacillus vini</name>
    <dbReference type="NCBI Taxonomy" id="1476024"/>
    <lineage>
        <taxon>Bacteria</taxon>
        <taxon>Bacillati</taxon>
        <taxon>Bacillota</taxon>
        <taxon>Bacilli</taxon>
        <taxon>Bacillales</taxon>
        <taxon>Paenibacillaceae</taxon>
        <taxon>Paenibacillus</taxon>
    </lineage>
</organism>
<protein>
    <recommendedName>
        <fullName evidence="5">Phage capsid protein</fullName>
    </recommendedName>
</protein>
<keyword evidence="4" id="KW-1185">Reference proteome</keyword>
<evidence type="ECO:0000313" key="3">
    <source>
        <dbReference type="EMBL" id="GIP55322.1"/>
    </source>
</evidence>
<feature type="transmembrane region" description="Helical" evidence="2">
    <location>
        <begin position="43"/>
        <end position="59"/>
    </location>
</feature>
<keyword evidence="2" id="KW-1133">Transmembrane helix</keyword>
<dbReference type="Proteomes" id="UP000679992">
    <property type="component" value="Unassembled WGS sequence"/>
</dbReference>
<evidence type="ECO:0000256" key="1">
    <source>
        <dbReference type="SAM" id="MobiDB-lite"/>
    </source>
</evidence>